<proteinExistence type="predicted"/>
<dbReference type="Pfam" id="PF07883">
    <property type="entry name" value="Cupin_2"/>
    <property type="match status" value="1"/>
</dbReference>
<protein>
    <submittedName>
        <fullName evidence="2">Cupin domain-containing protein</fullName>
    </submittedName>
</protein>
<dbReference type="STRING" id="572036.SAMN05661099_2999"/>
<evidence type="ECO:0000313" key="2">
    <source>
        <dbReference type="EMBL" id="SKB83153.1"/>
    </source>
</evidence>
<dbReference type="InterPro" id="IPR014710">
    <property type="entry name" value="RmlC-like_jellyroll"/>
</dbReference>
<reference evidence="3" key="1">
    <citation type="submission" date="2017-02" db="EMBL/GenBank/DDBJ databases">
        <authorList>
            <person name="Varghese N."/>
            <person name="Submissions S."/>
        </authorList>
    </citation>
    <scope>NUCLEOTIDE SEQUENCE [LARGE SCALE GENOMIC DNA]</scope>
    <source>
        <strain evidence="3">DSM 22385</strain>
    </source>
</reference>
<dbReference type="Gene3D" id="2.60.120.10">
    <property type="entry name" value="Jelly Rolls"/>
    <property type="match status" value="1"/>
</dbReference>
<dbReference type="InterPro" id="IPR011051">
    <property type="entry name" value="RmlC_Cupin_sf"/>
</dbReference>
<dbReference type="PANTHER" id="PTHR40112">
    <property type="entry name" value="H2HPP ISOMERASE"/>
    <property type="match status" value="1"/>
</dbReference>
<gene>
    <name evidence="2" type="ORF">SAMN05661099_2999</name>
</gene>
<dbReference type="EMBL" id="FUYR01000003">
    <property type="protein sequence ID" value="SKB83153.1"/>
    <property type="molecule type" value="Genomic_DNA"/>
</dbReference>
<evidence type="ECO:0000259" key="1">
    <source>
        <dbReference type="Pfam" id="PF07883"/>
    </source>
</evidence>
<dbReference type="SUPFAM" id="SSF51182">
    <property type="entry name" value="RmlC-like cupins"/>
    <property type="match status" value="1"/>
</dbReference>
<dbReference type="Proteomes" id="UP000189981">
    <property type="component" value="Unassembled WGS sequence"/>
</dbReference>
<dbReference type="PANTHER" id="PTHR40112:SF1">
    <property type="entry name" value="H2HPP ISOMERASE"/>
    <property type="match status" value="1"/>
</dbReference>
<organism evidence="2 3">
    <name type="scientific">Daejeonella lutea</name>
    <dbReference type="NCBI Taxonomy" id="572036"/>
    <lineage>
        <taxon>Bacteria</taxon>
        <taxon>Pseudomonadati</taxon>
        <taxon>Bacteroidota</taxon>
        <taxon>Sphingobacteriia</taxon>
        <taxon>Sphingobacteriales</taxon>
        <taxon>Sphingobacteriaceae</taxon>
        <taxon>Daejeonella</taxon>
    </lineage>
</organism>
<dbReference type="OrthoDB" id="9811153at2"/>
<dbReference type="CDD" id="cd02238">
    <property type="entry name" value="cupin_KdgF"/>
    <property type="match status" value="1"/>
</dbReference>
<name>A0A1T5EGJ6_9SPHI</name>
<sequence>MIDLSTLQEKEVIKGFLGRFVHTPTMTLGYWNISSGAILPAHSHVHEQVTQVEEGEFELTVDGITNVYTRGMVAVIPPNIVHSGRALTDCKVFDIFHPVREDYKAL</sequence>
<feature type="domain" description="Cupin type-2" evidence="1">
    <location>
        <begin position="30"/>
        <end position="96"/>
    </location>
</feature>
<dbReference type="RefSeq" id="WP_079703509.1">
    <property type="nucleotide sequence ID" value="NZ_FUYR01000003.1"/>
</dbReference>
<dbReference type="InterPro" id="IPR013096">
    <property type="entry name" value="Cupin_2"/>
</dbReference>
<dbReference type="InterPro" id="IPR052535">
    <property type="entry name" value="Bacilysin_H2HPP_isomerase"/>
</dbReference>
<dbReference type="AlphaFoldDB" id="A0A1T5EGJ6"/>
<accession>A0A1T5EGJ6</accession>
<evidence type="ECO:0000313" key="3">
    <source>
        <dbReference type="Proteomes" id="UP000189981"/>
    </source>
</evidence>
<keyword evidence="3" id="KW-1185">Reference proteome</keyword>